<evidence type="ECO:0000313" key="2">
    <source>
        <dbReference type="EMBL" id="KAF3507369.1"/>
    </source>
</evidence>
<name>A0A8S9NUZ5_BRACR</name>
<feature type="region of interest" description="Disordered" evidence="1">
    <location>
        <begin position="1"/>
        <end position="20"/>
    </location>
</feature>
<dbReference type="Proteomes" id="UP000712600">
    <property type="component" value="Unassembled WGS sequence"/>
</dbReference>
<proteinExistence type="predicted"/>
<sequence>MPSTPLQSDTISISGEGGGDEVAVTVTPSLVTTTTIAISPSLVTTSTTITFQIRLRWSPSSPESRPPISEALFRSNNIGK</sequence>
<organism evidence="2 3">
    <name type="scientific">Brassica cretica</name>
    <name type="common">Mustard</name>
    <dbReference type="NCBI Taxonomy" id="69181"/>
    <lineage>
        <taxon>Eukaryota</taxon>
        <taxon>Viridiplantae</taxon>
        <taxon>Streptophyta</taxon>
        <taxon>Embryophyta</taxon>
        <taxon>Tracheophyta</taxon>
        <taxon>Spermatophyta</taxon>
        <taxon>Magnoliopsida</taxon>
        <taxon>eudicotyledons</taxon>
        <taxon>Gunneridae</taxon>
        <taxon>Pentapetalae</taxon>
        <taxon>rosids</taxon>
        <taxon>malvids</taxon>
        <taxon>Brassicales</taxon>
        <taxon>Brassicaceae</taxon>
        <taxon>Brassiceae</taxon>
        <taxon>Brassica</taxon>
    </lineage>
</organism>
<comment type="caution">
    <text evidence="2">The sequence shown here is derived from an EMBL/GenBank/DDBJ whole genome shotgun (WGS) entry which is preliminary data.</text>
</comment>
<reference evidence="2" key="1">
    <citation type="submission" date="2019-12" db="EMBL/GenBank/DDBJ databases">
        <title>Genome sequencing and annotation of Brassica cretica.</title>
        <authorList>
            <person name="Studholme D.J."/>
            <person name="Sarris P."/>
        </authorList>
    </citation>
    <scope>NUCLEOTIDE SEQUENCE</scope>
    <source>
        <strain evidence="2">PFS-109/04</strain>
        <tissue evidence="2">Leaf</tissue>
    </source>
</reference>
<feature type="compositionally biased region" description="Polar residues" evidence="1">
    <location>
        <begin position="1"/>
        <end position="13"/>
    </location>
</feature>
<protein>
    <submittedName>
        <fullName evidence="2">Uncharacterized protein</fullName>
    </submittedName>
</protein>
<evidence type="ECO:0000313" key="3">
    <source>
        <dbReference type="Proteomes" id="UP000712600"/>
    </source>
</evidence>
<feature type="compositionally biased region" description="Low complexity" evidence="1">
    <location>
        <begin position="58"/>
        <end position="70"/>
    </location>
</feature>
<dbReference type="EMBL" id="QGKX02001521">
    <property type="protein sequence ID" value="KAF3507369.1"/>
    <property type="molecule type" value="Genomic_DNA"/>
</dbReference>
<evidence type="ECO:0000256" key="1">
    <source>
        <dbReference type="SAM" id="MobiDB-lite"/>
    </source>
</evidence>
<accession>A0A8S9NUZ5</accession>
<dbReference type="AlphaFoldDB" id="A0A8S9NUZ5"/>
<gene>
    <name evidence="2" type="ORF">F2Q69_00009680</name>
</gene>
<feature type="region of interest" description="Disordered" evidence="1">
    <location>
        <begin position="57"/>
        <end position="80"/>
    </location>
</feature>